<comment type="cofactor">
    <cofactor evidence="10">
        <name>Mg(2+)</name>
        <dbReference type="ChEBI" id="CHEBI:18420"/>
    </cofactor>
    <text evidence="10">Binds 1 Mg(2+) ion per subunit.</text>
</comment>
<dbReference type="NCBIfam" id="NF003933">
    <property type="entry name" value="PRK05444.2-2"/>
    <property type="match status" value="1"/>
</dbReference>
<evidence type="ECO:0000313" key="14">
    <source>
        <dbReference type="Proteomes" id="UP000294545"/>
    </source>
</evidence>
<comment type="pathway">
    <text evidence="1 10">Metabolic intermediate biosynthesis; 1-deoxy-D-xylulose 5-phosphate biosynthesis; 1-deoxy-D-xylulose 5-phosphate from D-glyceraldehyde 3-phosphate and pyruvate: step 1/1.</text>
</comment>
<evidence type="ECO:0000256" key="11">
    <source>
        <dbReference type="SAM" id="MobiDB-lite"/>
    </source>
</evidence>
<keyword evidence="5 10" id="KW-0479">Metal-binding</keyword>
<dbReference type="GO" id="GO:0030976">
    <property type="term" value="F:thiamine pyrophosphate binding"/>
    <property type="evidence" value="ECO:0007669"/>
    <property type="project" value="UniProtKB-UniRule"/>
</dbReference>
<feature type="binding site" evidence="10">
    <location>
        <position position="174"/>
    </location>
    <ligand>
        <name>Mg(2+)</name>
        <dbReference type="ChEBI" id="CHEBI:18420"/>
    </ligand>
</feature>
<feature type="binding site" evidence="10">
    <location>
        <position position="145"/>
    </location>
    <ligand>
        <name>Mg(2+)</name>
        <dbReference type="ChEBI" id="CHEBI:18420"/>
    </ligand>
</feature>
<dbReference type="PANTHER" id="PTHR43322:SF5">
    <property type="entry name" value="1-DEOXY-D-XYLULOSE-5-PHOSPHATE SYNTHASE, CHLOROPLASTIC"/>
    <property type="match status" value="1"/>
</dbReference>
<dbReference type="Gene3D" id="3.40.50.970">
    <property type="match status" value="2"/>
</dbReference>
<comment type="caution">
    <text evidence="13">The sequence shown here is derived from an EMBL/GenBank/DDBJ whole genome shotgun (WGS) entry which is preliminary data.</text>
</comment>
<dbReference type="Pfam" id="PF02779">
    <property type="entry name" value="Transket_pyr"/>
    <property type="match status" value="1"/>
</dbReference>
<evidence type="ECO:0000259" key="12">
    <source>
        <dbReference type="SMART" id="SM00861"/>
    </source>
</evidence>
<dbReference type="CDD" id="cd07033">
    <property type="entry name" value="TPP_PYR_DXS_TK_like"/>
    <property type="match status" value="1"/>
</dbReference>
<evidence type="ECO:0000256" key="2">
    <source>
        <dbReference type="ARBA" id="ARBA00011081"/>
    </source>
</evidence>
<organism evidence="13 14">
    <name type="scientific">Natranaerovirga hydrolytica</name>
    <dbReference type="NCBI Taxonomy" id="680378"/>
    <lineage>
        <taxon>Bacteria</taxon>
        <taxon>Bacillati</taxon>
        <taxon>Bacillota</taxon>
        <taxon>Clostridia</taxon>
        <taxon>Lachnospirales</taxon>
        <taxon>Natranaerovirgaceae</taxon>
        <taxon>Natranaerovirga</taxon>
    </lineage>
</organism>
<dbReference type="GO" id="GO:0009228">
    <property type="term" value="P:thiamine biosynthetic process"/>
    <property type="evidence" value="ECO:0007669"/>
    <property type="project" value="UniProtKB-UniRule"/>
</dbReference>
<name>A0A4R1N6T4_9FIRM</name>
<dbReference type="SUPFAM" id="SSF52922">
    <property type="entry name" value="TK C-terminal domain-like"/>
    <property type="match status" value="1"/>
</dbReference>
<evidence type="ECO:0000313" key="13">
    <source>
        <dbReference type="EMBL" id="TCK98353.1"/>
    </source>
</evidence>
<feature type="binding site" evidence="10">
    <location>
        <position position="285"/>
    </location>
    <ligand>
        <name>thiamine diphosphate</name>
        <dbReference type="ChEBI" id="CHEBI:58937"/>
    </ligand>
</feature>
<feature type="binding site" evidence="10">
    <location>
        <begin position="146"/>
        <end position="147"/>
    </location>
    <ligand>
        <name>thiamine diphosphate</name>
        <dbReference type="ChEBI" id="CHEBI:58937"/>
    </ligand>
</feature>
<dbReference type="EC" id="2.2.1.7" evidence="10"/>
<dbReference type="OrthoDB" id="9803371at2"/>
<dbReference type="Pfam" id="PF13292">
    <property type="entry name" value="DXP_synthase_N"/>
    <property type="match status" value="1"/>
</dbReference>
<dbReference type="PROSITE" id="PS00802">
    <property type="entry name" value="TRANSKETOLASE_2"/>
    <property type="match status" value="1"/>
</dbReference>
<dbReference type="InterPro" id="IPR005477">
    <property type="entry name" value="Dxylulose-5-P_synthase"/>
</dbReference>
<comment type="cofactor">
    <cofactor evidence="10">
        <name>thiamine diphosphate</name>
        <dbReference type="ChEBI" id="CHEBI:58937"/>
    </cofactor>
    <text evidence="10">Binds 1 thiamine pyrophosphate per subunit.</text>
</comment>
<dbReference type="GO" id="GO:0008661">
    <property type="term" value="F:1-deoxy-D-xylulose-5-phosphate synthase activity"/>
    <property type="evidence" value="ECO:0007669"/>
    <property type="project" value="UniProtKB-UniRule"/>
</dbReference>
<dbReference type="RefSeq" id="WP_132280772.1">
    <property type="nucleotide sequence ID" value="NZ_SMGQ01000011.1"/>
</dbReference>
<feature type="binding site" evidence="10">
    <location>
        <position position="366"/>
    </location>
    <ligand>
        <name>thiamine diphosphate</name>
        <dbReference type="ChEBI" id="CHEBI:58937"/>
    </ligand>
</feature>
<dbReference type="InterPro" id="IPR029061">
    <property type="entry name" value="THDP-binding"/>
</dbReference>
<keyword evidence="9 10" id="KW-0414">Isoprene biosynthesis</keyword>
<evidence type="ECO:0000256" key="1">
    <source>
        <dbReference type="ARBA" id="ARBA00004980"/>
    </source>
</evidence>
<dbReference type="AlphaFoldDB" id="A0A4R1N6T4"/>
<protein>
    <recommendedName>
        <fullName evidence="10">1-deoxy-D-xylulose-5-phosphate synthase</fullName>
        <ecNumber evidence="10">2.2.1.7</ecNumber>
    </recommendedName>
    <alternativeName>
        <fullName evidence="10">1-deoxyxylulose-5-phosphate synthase</fullName>
        <shortName evidence="10">DXP synthase</shortName>
        <shortName evidence="10">DXPS</shortName>
    </alternativeName>
</protein>
<reference evidence="13 14" key="1">
    <citation type="submission" date="2019-03" db="EMBL/GenBank/DDBJ databases">
        <title>Genomic Encyclopedia of Type Strains, Phase IV (KMG-IV): sequencing the most valuable type-strain genomes for metagenomic binning, comparative biology and taxonomic classification.</title>
        <authorList>
            <person name="Goeker M."/>
        </authorList>
    </citation>
    <scope>NUCLEOTIDE SEQUENCE [LARGE SCALE GENOMIC DNA]</scope>
    <source>
        <strain evidence="13 14">DSM 24176</strain>
    </source>
</reference>
<dbReference type="UniPathway" id="UPA00064">
    <property type="reaction ID" value="UER00091"/>
</dbReference>
<dbReference type="FunFam" id="3.40.50.970:FF:000005">
    <property type="entry name" value="1-deoxy-D-xylulose-5-phosphate synthase"/>
    <property type="match status" value="1"/>
</dbReference>
<comment type="similarity">
    <text evidence="2 10">Belongs to the transketolase family. DXPS subfamily.</text>
</comment>
<feature type="binding site" evidence="10">
    <location>
        <position position="174"/>
    </location>
    <ligand>
        <name>thiamine diphosphate</name>
        <dbReference type="ChEBI" id="CHEBI:58937"/>
    </ligand>
</feature>
<dbReference type="InterPro" id="IPR033248">
    <property type="entry name" value="Transketolase_C"/>
</dbReference>
<dbReference type="Proteomes" id="UP000294545">
    <property type="component" value="Unassembled WGS sequence"/>
</dbReference>
<dbReference type="InterPro" id="IPR049557">
    <property type="entry name" value="Transketolase_CS"/>
</dbReference>
<dbReference type="Pfam" id="PF02780">
    <property type="entry name" value="Transketolase_C"/>
    <property type="match status" value="1"/>
</dbReference>
<keyword evidence="14" id="KW-1185">Reference proteome</keyword>
<evidence type="ECO:0000256" key="6">
    <source>
        <dbReference type="ARBA" id="ARBA00022842"/>
    </source>
</evidence>
<evidence type="ECO:0000256" key="5">
    <source>
        <dbReference type="ARBA" id="ARBA00022723"/>
    </source>
</evidence>
<comment type="function">
    <text evidence="10">Catalyzes the acyloin condensation reaction between C atoms 2 and 3 of pyruvate and glyceraldehyde 3-phosphate to yield 1-deoxy-D-xylulose-5-phosphate (DXP).</text>
</comment>
<dbReference type="InterPro" id="IPR009014">
    <property type="entry name" value="Transketo_C/PFOR_II"/>
</dbReference>
<comment type="subunit">
    <text evidence="3 10">Homodimer.</text>
</comment>
<evidence type="ECO:0000256" key="3">
    <source>
        <dbReference type="ARBA" id="ARBA00011738"/>
    </source>
</evidence>
<feature type="domain" description="Transketolase-like pyrimidine-binding" evidence="12">
    <location>
        <begin position="315"/>
        <end position="479"/>
    </location>
</feature>
<evidence type="ECO:0000256" key="10">
    <source>
        <dbReference type="HAMAP-Rule" id="MF_00315"/>
    </source>
</evidence>
<dbReference type="GO" id="GO:0005829">
    <property type="term" value="C:cytosol"/>
    <property type="evidence" value="ECO:0007669"/>
    <property type="project" value="TreeGrafter"/>
</dbReference>
<dbReference type="HAMAP" id="MF_00315">
    <property type="entry name" value="DXP_synth"/>
    <property type="match status" value="1"/>
</dbReference>
<dbReference type="EMBL" id="SMGQ01000011">
    <property type="protein sequence ID" value="TCK98353.1"/>
    <property type="molecule type" value="Genomic_DNA"/>
</dbReference>
<dbReference type="GO" id="GO:0000287">
    <property type="term" value="F:magnesium ion binding"/>
    <property type="evidence" value="ECO:0007669"/>
    <property type="project" value="UniProtKB-UniRule"/>
</dbReference>
<feature type="binding site" evidence="10">
    <location>
        <position position="73"/>
    </location>
    <ligand>
        <name>thiamine diphosphate</name>
        <dbReference type="ChEBI" id="CHEBI:58937"/>
    </ligand>
</feature>
<feature type="binding site" evidence="10">
    <location>
        <begin position="114"/>
        <end position="116"/>
    </location>
    <ligand>
        <name>thiamine diphosphate</name>
        <dbReference type="ChEBI" id="CHEBI:58937"/>
    </ligand>
</feature>
<keyword evidence="8 10" id="KW-0786">Thiamine pyrophosphate</keyword>
<keyword evidence="4 10" id="KW-0808">Transferase</keyword>
<dbReference type="PANTHER" id="PTHR43322">
    <property type="entry name" value="1-D-DEOXYXYLULOSE 5-PHOSPHATE SYNTHASE-RELATED"/>
    <property type="match status" value="1"/>
</dbReference>
<comment type="catalytic activity">
    <reaction evidence="10">
        <text>D-glyceraldehyde 3-phosphate + pyruvate + H(+) = 1-deoxy-D-xylulose 5-phosphate + CO2</text>
        <dbReference type="Rhea" id="RHEA:12605"/>
        <dbReference type="ChEBI" id="CHEBI:15361"/>
        <dbReference type="ChEBI" id="CHEBI:15378"/>
        <dbReference type="ChEBI" id="CHEBI:16526"/>
        <dbReference type="ChEBI" id="CHEBI:57792"/>
        <dbReference type="ChEBI" id="CHEBI:59776"/>
        <dbReference type="EC" id="2.2.1.7"/>
    </reaction>
</comment>
<dbReference type="CDD" id="cd02007">
    <property type="entry name" value="TPP_DXS"/>
    <property type="match status" value="1"/>
</dbReference>
<sequence>MSILEQVNSPNDIKKLSKLELEKLAYNIREFLIDTLSKQGGHLSSNLGVVELTIALHYCFQSPVDKLIWDVGHQSYIHKILTGRKEAFKTLRTYKGLSGFPKTNESEHDTFNTGHSSTSISLALGLAKARELQDEDNYILSIIGDGSLTGGMAFEALNNASNLKSNFIVILNDNNMSISNNVGGLSRYLNSIRTEPFYTELKGDVEQFLRKIPKFGDNVVNTVKKSKDSLKQLFVPGMLFEELGFTYLGPVDGHNIFDLIEMFNKAKRLNEPVLIHVKTKKGKGYEPAEKNPSRFHGTQPFDKKTGIPIEPKRKQTYSDVFGKTLVDLAHKDEKIVAITAAMLEGTGLDSFKKIFPKRLVDVGIAEQHAVTFAAGLASSGFKPVVCIYSSFLQRAYDQIIHDVCIDNLPVIFAIDRSGLVGSDGETHQGIFDISYLSHMPNLTIISPTTRNDMVESLKFAVDHNGPIAIRYPKGSILEDKRDVQPYDLSKSEIIIKEEKIALIAVGSMIKVAENVYKLLKAKGLSATLINARFIKPIDENLIKELTLKHQYIFTIEENVLEGSYGQKIQCLLNNGCHQDTIIKNYGLPNEFIEHGSIDILRKENGLDPESIFKDIIQTIS</sequence>
<keyword evidence="6 10" id="KW-0460">Magnesium</keyword>
<evidence type="ECO:0000256" key="9">
    <source>
        <dbReference type="ARBA" id="ARBA00023229"/>
    </source>
</evidence>
<feature type="region of interest" description="Disordered" evidence="11">
    <location>
        <begin position="284"/>
        <end position="308"/>
    </location>
</feature>
<dbReference type="GO" id="GO:0019288">
    <property type="term" value="P:isopentenyl diphosphate biosynthetic process, methylerythritol 4-phosphate pathway"/>
    <property type="evidence" value="ECO:0007669"/>
    <property type="project" value="TreeGrafter"/>
</dbReference>
<dbReference type="SMART" id="SM00861">
    <property type="entry name" value="Transket_pyr"/>
    <property type="match status" value="1"/>
</dbReference>
<keyword evidence="7 10" id="KW-0784">Thiamine biosynthesis</keyword>
<evidence type="ECO:0000256" key="4">
    <source>
        <dbReference type="ARBA" id="ARBA00022679"/>
    </source>
</evidence>
<dbReference type="NCBIfam" id="TIGR00204">
    <property type="entry name" value="dxs"/>
    <property type="match status" value="1"/>
</dbReference>
<dbReference type="InterPro" id="IPR005475">
    <property type="entry name" value="Transketolase-like_Pyr-bd"/>
</dbReference>
<dbReference type="InterPro" id="IPR020826">
    <property type="entry name" value="Transketolase_BS"/>
</dbReference>
<dbReference type="PROSITE" id="PS00801">
    <property type="entry name" value="TRANSKETOLASE_1"/>
    <property type="match status" value="1"/>
</dbReference>
<dbReference type="GO" id="GO:0016114">
    <property type="term" value="P:terpenoid biosynthetic process"/>
    <property type="evidence" value="ECO:0007669"/>
    <property type="project" value="UniProtKB-UniRule"/>
</dbReference>
<proteinExistence type="inferred from homology"/>
<accession>A0A4R1N6T4</accession>
<dbReference type="SUPFAM" id="SSF52518">
    <property type="entry name" value="Thiamin diphosphate-binding fold (THDP-binding)"/>
    <property type="match status" value="1"/>
</dbReference>
<dbReference type="Gene3D" id="3.40.50.920">
    <property type="match status" value="1"/>
</dbReference>
<evidence type="ECO:0000256" key="7">
    <source>
        <dbReference type="ARBA" id="ARBA00022977"/>
    </source>
</evidence>
<evidence type="ECO:0000256" key="8">
    <source>
        <dbReference type="ARBA" id="ARBA00023052"/>
    </source>
</evidence>
<gene>
    <name evidence="10" type="primary">dxs</name>
    <name evidence="13" type="ORF">EDC19_0773</name>
</gene>